<keyword evidence="2" id="KW-1185">Reference proteome</keyword>
<comment type="caution">
    <text evidence="1">The sequence shown here is derived from an EMBL/GenBank/DDBJ whole genome shotgun (WGS) entry which is preliminary data.</text>
</comment>
<reference evidence="1 2" key="1">
    <citation type="journal article" date="2018" name="Sci. Data">
        <title>The draft genome sequence of cork oak.</title>
        <authorList>
            <person name="Ramos A.M."/>
            <person name="Usie A."/>
            <person name="Barbosa P."/>
            <person name="Barros P.M."/>
            <person name="Capote T."/>
            <person name="Chaves I."/>
            <person name="Simoes F."/>
            <person name="Abreu I."/>
            <person name="Carrasquinho I."/>
            <person name="Faro C."/>
            <person name="Guimaraes J.B."/>
            <person name="Mendonca D."/>
            <person name="Nobrega F."/>
            <person name="Rodrigues L."/>
            <person name="Saibo N.J.M."/>
            <person name="Varela M.C."/>
            <person name="Egas C."/>
            <person name="Matos J."/>
            <person name="Miguel C.M."/>
            <person name="Oliveira M.M."/>
            <person name="Ricardo C.P."/>
            <person name="Goncalves S."/>
        </authorList>
    </citation>
    <scope>NUCLEOTIDE SEQUENCE [LARGE SCALE GENOMIC DNA]</scope>
    <source>
        <strain evidence="2">cv. HL8</strain>
    </source>
</reference>
<protein>
    <submittedName>
        <fullName evidence="1">Uncharacterized protein</fullName>
    </submittedName>
</protein>
<proteinExistence type="predicted"/>
<organism evidence="1 2">
    <name type="scientific">Quercus suber</name>
    <name type="common">Cork oak</name>
    <dbReference type="NCBI Taxonomy" id="58331"/>
    <lineage>
        <taxon>Eukaryota</taxon>
        <taxon>Viridiplantae</taxon>
        <taxon>Streptophyta</taxon>
        <taxon>Embryophyta</taxon>
        <taxon>Tracheophyta</taxon>
        <taxon>Spermatophyta</taxon>
        <taxon>Magnoliopsida</taxon>
        <taxon>eudicotyledons</taxon>
        <taxon>Gunneridae</taxon>
        <taxon>Pentapetalae</taxon>
        <taxon>rosids</taxon>
        <taxon>fabids</taxon>
        <taxon>Fagales</taxon>
        <taxon>Fagaceae</taxon>
        <taxon>Quercus</taxon>
    </lineage>
</organism>
<accession>A0AAW0M5E7</accession>
<evidence type="ECO:0000313" key="2">
    <source>
        <dbReference type="Proteomes" id="UP000237347"/>
    </source>
</evidence>
<name>A0AAW0M5E7_QUESU</name>
<sequence>MVHPDDAWWDRRHGGSHKEKMMFQSFGVPIKERVFLVGVLRGPHKAMRCQLVVGGTAYVSFVRILWRHNKELETKN</sequence>
<dbReference type="AlphaFoldDB" id="A0AAW0M5E7"/>
<evidence type="ECO:0000313" key="1">
    <source>
        <dbReference type="EMBL" id="KAK7858533.1"/>
    </source>
</evidence>
<dbReference type="Proteomes" id="UP000237347">
    <property type="component" value="Unassembled WGS sequence"/>
</dbReference>
<gene>
    <name evidence="1" type="ORF">CFP56_011425</name>
</gene>
<dbReference type="EMBL" id="PKMF04000018">
    <property type="protein sequence ID" value="KAK7858533.1"/>
    <property type="molecule type" value="Genomic_DNA"/>
</dbReference>